<evidence type="ECO:0000259" key="2">
    <source>
        <dbReference type="Pfam" id="PF13968"/>
    </source>
</evidence>
<feature type="transmembrane region" description="Helical" evidence="1">
    <location>
        <begin position="114"/>
        <end position="134"/>
    </location>
</feature>
<evidence type="ECO:0000313" key="3">
    <source>
        <dbReference type="EMBL" id="KAJ4803784.1"/>
    </source>
</evidence>
<evidence type="ECO:0000256" key="1">
    <source>
        <dbReference type="SAM" id="Phobius"/>
    </source>
</evidence>
<reference evidence="3" key="1">
    <citation type="submission" date="2022-08" db="EMBL/GenBank/DDBJ databases">
        <authorList>
            <person name="Marques A."/>
        </authorList>
    </citation>
    <scope>NUCLEOTIDE SEQUENCE</scope>
    <source>
        <strain evidence="3">RhyPub2mFocal</strain>
        <tissue evidence="3">Leaves</tissue>
    </source>
</reference>
<sequence>MNNIIQKAHDLWNKKQIRVQIMLSLALQIVLIAFAPFRKRSRNRRLHLVLWLAYLGADYVATLALGSIIANTFNNFGADSAGQNLTAFWAPFLLLHLGGPDNITSYSIEDNELWLRHFLSFVVEVFVALVVLVLSKLQTTRLLVPSLLIFIVGVTKFGERTLALRLASNKQIKQSNGSSNLEGTCGDDFATVVVNVEQAAQSNRENISDAMFILRAYNCFSVFKSHIFGTVINPSLALHHLGIRSEDRNFKFIGIELSFLYDILHTKATVLHHVAFPFIRIGSFVTVVIAPFLFHVNVKRENVTSDVIITYILLSFALFLEIYSALHLAASNWMVISLLRQNKKWSRNLAGWISRAKNCIPCYGKQSIRMGQCSLIQIAIERNHKSSWYKKASDYLNKKCGGENNAEVSDIQEETIINNVEKKFERVFSYNDFLAVVEKMRKSWISITLDQDDFREIRDQMAIRGFEDCVIAWHLATEICYFSANEEGGKMRDGLYTLSNYMMYLIRKRSSMMPPGIPETQTKKTIQMCEDILRYKPPQIVLGVVGNIPIAILNPTASNNFDDPHDHLYKIMSQPPDRMPDDVRHYLDVSLDQSPFPLAALIVNRLKRFAETQGQEEQWKVILNAWMEMLTYAAIHCNRSEHVRHLNAGGELLTFYWLLLAHYGVVDDYNKSSKFWYYTTIRENDVKM</sequence>
<feature type="transmembrane region" description="Helical" evidence="1">
    <location>
        <begin position="49"/>
        <end position="70"/>
    </location>
</feature>
<dbReference type="Pfam" id="PF13968">
    <property type="entry name" value="DUF4220"/>
    <property type="match status" value="1"/>
</dbReference>
<dbReference type="InterPro" id="IPR025315">
    <property type="entry name" value="DUF4220"/>
</dbReference>
<keyword evidence="1" id="KW-0812">Transmembrane</keyword>
<protein>
    <recommendedName>
        <fullName evidence="2">DUF4220 domain-containing protein</fullName>
    </recommendedName>
</protein>
<dbReference type="EMBL" id="JAMFTS010000001">
    <property type="protein sequence ID" value="KAJ4803784.1"/>
    <property type="molecule type" value="Genomic_DNA"/>
</dbReference>
<comment type="caution">
    <text evidence="3">The sequence shown here is derived from an EMBL/GenBank/DDBJ whole genome shotgun (WGS) entry which is preliminary data.</text>
</comment>
<accession>A0AAV8GHS5</accession>
<dbReference type="PANTHER" id="PTHR31325">
    <property type="entry name" value="OS01G0798800 PROTEIN-RELATED"/>
    <property type="match status" value="1"/>
</dbReference>
<proteinExistence type="predicted"/>
<feature type="transmembrane region" description="Helical" evidence="1">
    <location>
        <begin position="274"/>
        <end position="296"/>
    </location>
</feature>
<keyword evidence="4" id="KW-1185">Reference proteome</keyword>
<feature type="transmembrane region" description="Helical" evidence="1">
    <location>
        <begin position="308"/>
        <end position="339"/>
    </location>
</feature>
<evidence type="ECO:0000313" key="4">
    <source>
        <dbReference type="Proteomes" id="UP001140206"/>
    </source>
</evidence>
<gene>
    <name evidence="3" type="ORF">LUZ62_016350</name>
</gene>
<keyword evidence="1" id="KW-1133">Transmembrane helix</keyword>
<organism evidence="3 4">
    <name type="scientific">Rhynchospora pubera</name>
    <dbReference type="NCBI Taxonomy" id="906938"/>
    <lineage>
        <taxon>Eukaryota</taxon>
        <taxon>Viridiplantae</taxon>
        <taxon>Streptophyta</taxon>
        <taxon>Embryophyta</taxon>
        <taxon>Tracheophyta</taxon>
        <taxon>Spermatophyta</taxon>
        <taxon>Magnoliopsida</taxon>
        <taxon>Liliopsida</taxon>
        <taxon>Poales</taxon>
        <taxon>Cyperaceae</taxon>
        <taxon>Cyperoideae</taxon>
        <taxon>Rhynchosporeae</taxon>
        <taxon>Rhynchospora</taxon>
    </lineage>
</organism>
<dbReference type="Pfam" id="PF04578">
    <property type="entry name" value="DUF594"/>
    <property type="match status" value="1"/>
</dbReference>
<keyword evidence="1" id="KW-0472">Membrane</keyword>
<feature type="domain" description="DUF4220" evidence="2">
    <location>
        <begin position="51"/>
        <end position="377"/>
    </location>
</feature>
<dbReference type="Proteomes" id="UP001140206">
    <property type="component" value="Chromosome 1"/>
</dbReference>
<name>A0AAV8GHS5_9POAL</name>
<dbReference type="InterPro" id="IPR007658">
    <property type="entry name" value="DUF594"/>
</dbReference>
<dbReference type="AlphaFoldDB" id="A0AAV8GHS5"/>